<dbReference type="Pfam" id="PF00646">
    <property type="entry name" value="F-box"/>
    <property type="match status" value="1"/>
</dbReference>
<name>A0ABU6XUK7_9FABA</name>
<proteinExistence type="predicted"/>
<comment type="caution">
    <text evidence="3">The sequence shown here is derived from an EMBL/GenBank/DDBJ whole genome shotgun (WGS) entry which is preliminary data.</text>
</comment>
<dbReference type="EMBL" id="JASCZI010213326">
    <property type="protein sequence ID" value="MED6201150.1"/>
    <property type="molecule type" value="Genomic_DNA"/>
</dbReference>
<dbReference type="InterPro" id="IPR005174">
    <property type="entry name" value="KIB1-4_b-propeller"/>
</dbReference>
<dbReference type="PANTHER" id="PTHR31672">
    <property type="entry name" value="BNACNNG10540D PROTEIN"/>
    <property type="match status" value="1"/>
</dbReference>
<dbReference type="Proteomes" id="UP001341840">
    <property type="component" value="Unassembled WGS sequence"/>
</dbReference>
<feature type="compositionally biased region" description="Basic residues" evidence="1">
    <location>
        <begin position="1"/>
        <end position="20"/>
    </location>
</feature>
<evidence type="ECO:0000256" key="1">
    <source>
        <dbReference type="SAM" id="MobiDB-lite"/>
    </source>
</evidence>
<dbReference type="SUPFAM" id="SSF81383">
    <property type="entry name" value="F-box domain"/>
    <property type="match status" value="1"/>
</dbReference>
<dbReference type="PROSITE" id="PS50181">
    <property type="entry name" value="FBOX"/>
    <property type="match status" value="1"/>
</dbReference>
<dbReference type="PANTHER" id="PTHR31672:SF12">
    <property type="entry name" value="F-BOX DOMAIN-CONTAINING PROTEIN"/>
    <property type="match status" value="1"/>
</dbReference>
<dbReference type="Gene3D" id="1.20.1280.50">
    <property type="match status" value="1"/>
</dbReference>
<dbReference type="SMART" id="SM00256">
    <property type="entry name" value="FBOX"/>
    <property type="match status" value="1"/>
</dbReference>
<accession>A0ABU6XUK7</accession>
<organism evidence="3 4">
    <name type="scientific">Stylosanthes scabra</name>
    <dbReference type="NCBI Taxonomy" id="79078"/>
    <lineage>
        <taxon>Eukaryota</taxon>
        <taxon>Viridiplantae</taxon>
        <taxon>Streptophyta</taxon>
        <taxon>Embryophyta</taxon>
        <taxon>Tracheophyta</taxon>
        <taxon>Spermatophyta</taxon>
        <taxon>Magnoliopsida</taxon>
        <taxon>eudicotyledons</taxon>
        <taxon>Gunneridae</taxon>
        <taxon>Pentapetalae</taxon>
        <taxon>rosids</taxon>
        <taxon>fabids</taxon>
        <taxon>Fabales</taxon>
        <taxon>Fabaceae</taxon>
        <taxon>Papilionoideae</taxon>
        <taxon>50 kb inversion clade</taxon>
        <taxon>dalbergioids sensu lato</taxon>
        <taxon>Dalbergieae</taxon>
        <taxon>Pterocarpus clade</taxon>
        <taxon>Stylosanthes</taxon>
    </lineage>
</organism>
<feature type="region of interest" description="Disordered" evidence="1">
    <location>
        <begin position="1"/>
        <end position="22"/>
    </location>
</feature>
<protein>
    <recommendedName>
        <fullName evidence="2">F-box domain-containing protein</fullName>
    </recommendedName>
</protein>
<gene>
    <name evidence="3" type="ORF">PIB30_092079</name>
</gene>
<dbReference type="SUPFAM" id="SSF50965">
    <property type="entry name" value="Galactose oxidase, central domain"/>
    <property type="match status" value="1"/>
</dbReference>
<evidence type="ECO:0000313" key="4">
    <source>
        <dbReference type="Proteomes" id="UP001341840"/>
    </source>
</evidence>
<dbReference type="InterPro" id="IPR050796">
    <property type="entry name" value="SCF_F-box_component"/>
</dbReference>
<feature type="domain" description="F-box" evidence="2">
    <location>
        <begin position="57"/>
        <end position="106"/>
    </location>
</feature>
<keyword evidence="4" id="KW-1185">Reference proteome</keyword>
<reference evidence="3 4" key="1">
    <citation type="journal article" date="2023" name="Plants (Basel)">
        <title>Bridging the Gap: Combining Genomics and Transcriptomics Approaches to Understand Stylosanthes scabra, an Orphan Legume from the Brazilian Caatinga.</title>
        <authorList>
            <person name="Ferreira-Neto J.R.C."/>
            <person name="da Silva M.D."/>
            <person name="Binneck E."/>
            <person name="de Melo N.F."/>
            <person name="da Silva R.H."/>
            <person name="de Melo A.L.T.M."/>
            <person name="Pandolfi V."/>
            <person name="Bustamante F.O."/>
            <person name="Brasileiro-Vidal A.C."/>
            <person name="Benko-Iseppon A.M."/>
        </authorList>
    </citation>
    <scope>NUCLEOTIDE SEQUENCE [LARGE SCALE GENOMIC DNA]</scope>
    <source>
        <tissue evidence="3">Leaves</tissue>
    </source>
</reference>
<dbReference type="Pfam" id="PF03478">
    <property type="entry name" value="Beta-prop_KIB1-4"/>
    <property type="match status" value="1"/>
</dbReference>
<evidence type="ECO:0000313" key="3">
    <source>
        <dbReference type="EMBL" id="MED6201150.1"/>
    </source>
</evidence>
<dbReference type="InterPro" id="IPR011043">
    <property type="entry name" value="Gal_Oxase/kelch_b-propeller"/>
</dbReference>
<dbReference type="InterPro" id="IPR036047">
    <property type="entry name" value="F-box-like_dom_sf"/>
</dbReference>
<sequence length="449" mass="50822">MEGGFHHPHHHHHHHHHPHHPSPITSPFSYTFAIAGTAPTPTATTSTFNNTTPWMNSRIWSKLPPRLIDRILAFLPPPAFFRARSVCKRWYSLLYSNPFLELYLQVSPRRHWFIFFNHKSRKTYIYKNNNGSTATSTTNNNEGYLFDPYDMAWYRISFALIPSGFSPASSSSGLLCWVSDEAGPKTMLLCNPIIGSLTQLPPTPRPRLFPSIGLTVTPTCIDVTVAGDDMISPYAVKNLTSESFHIDGGGFYSIWGTTSSLPRLCSLESGRMVYAEGKFYCMNCSPFSVMGFDITSNSWFKIQAPMRRFLRSPSLLECKGKLLLVAAVEKSKLNVPKSLRVWTLQSCGTMWVESERMPQQLYVQFAELEVGNGFECVGHGEFIVIMIRGTDKALLFDIARKRWQWIPPCPYHHHGFVNELHGFAYEPTLATPVTALLDHLALPFQNFNA</sequence>
<dbReference type="InterPro" id="IPR001810">
    <property type="entry name" value="F-box_dom"/>
</dbReference>
<evidence type="ECO:0000259" key="2">
    <source>
        <dbReference type="PROSITE" id="PS50181"/>
    </source>
</evidence>